<dbReference type="InterPro" id="IPR050769">
    <property type="entry name" value="NAT_camello-type"/>
</dbReference>
<evidence type="ECO:0000256" key="1">
    <source>
        <dbReference type="ARBA" id="ARBA00022679"/>
    </source>
</evidence>
<reference evidence="3" key="1">
    <citation type="submission" date="2020-09" db="EMBL/GenBank/DDBJ databases">
        <title>Genomic insights into the novelty and pathogenicity of a unique biofilm-forming Enterococcus sp. bacteria (Enterococcus lacertideformus) identified in reptiles.</title>
        <authorList>
            <person name="Agius J.E."/>
            <person name="Phalen D.N."/>
            <person name="Rose K."/>
            <person name="Eden J.-S."/>
        </authorList>
    </citation>
    <scope>NUCLEOTIDE SEQUENCE</scope>
    <source>
        <strain evidence="3">PHRS 0518</strain>
    </source>
</reference>
<dbReference type="InterPro" id="IPR000182">
    <property type="entry name" value="GNAT_dom"/>
</dbReference>
<dbReference type="PROSITE" id="PS51186">
    <property type="entry name" value="GNAT"/>
    <property type="match status" value="1"/>
</dbReference>
<sequence>MLDKHVPYAEIWMTRPIGGVLPNLSLPEGYHFKLYTLGDENEWVRIERSVGEFETQEEGLAYFQRVFFPHQKQLKQRMLFVVTDSGEKIATCTAWYKKRQNDKYPLFHWLAVMPEHQGKGISKALTLAVLQRFQVLETQEPIYLHTQTWSHPAITLYQSLGFSIISQNFDGSENKDYSLVKQKYLVM</sequence>
<dbReference type="SUPFAM" id="SSF55729">
    <property type="entry name" value="Acyl-CoA N-acyltransferases (Nat)"/>
    <property type="match status" value="1"/>
</dbReference>
<dbReference type="AlphaFoldDB" id="A0A931AXX1"/>
<accession>A0A931AXX1</accession>
<comment type="caution">
    <text evidence="3">The sequence shown here is derived from an EMBL/GenBank/DDBJ whole genome shotgun (WGS) entry which is preliminary data.</text>
</comment>
<dbReference type="EMBL" id="JADAKE010000010">
    <property type="protein sequence ID" value="MBF8807613.1"/>
    <property type="molecule type" value="Genomic_DNA"/>
</dbReference>
<dbReference type="Proteomes" id="UP000637757">
    <property type="component" value="Unassembled WGS sequence"/>
</dbReference>
<keyword evidence="1" id="KW-0808">Transferase</keyword>
<gene>
    <name evidence="3" type="ORF">IC227_03515</name>
</gene>
<dbReference type="InterPro" id="IPR016181">
    <property type="entry name" value="Acyl_CoA_acyltransferase"/>
</dbReference>
<evidence type="ECO:0000259" key="2">
    <source>
        <dbReference type="PROSITE" id="PS51186"/>
    </source>
</evidence>
<feature type="domain" description="N-acetyltransferase" evidence="2">
    <location>
        <begin position="30"/>
        <end position="186"/>
    </location>
</feature>
<name>A0A931AXX1_9ENTE</name>
<proteinExistence type="predicted"/>
<protein>
    <submittedName>
        <fullName evidence="3">GNAT family N-acetyltransferase</fullName>
    </submittedName>
</protein>
<dbReference type="PANTHER" id="PTHR13947:SF37">
    <property type="entry name" value="LD18367P"/>
    <property type="match status" value="1"/>
</dbReference>
<evidence type="ECO:0000313" key="3">
    <source>
        <dbReference type="EMBL" id="MBF8807613.1"/>
    </source>
</evidence>
<keyword evidence="4" id="KW-1185">Reference proteome</keyword>
<organism evidence="3 4">
    <name type="scientific">Enterococcus lacertideformus</name>
    <dbReference type="NCBI Taxonomy" id="2771493"/>
    <lineage>
        <taxon>Bacteria</taxon>
        <taxon>Bacillati</taxon>
        <taxon>Bacillota</taxon>
        <taxon>Bacilli</taxon>
        <taxon>Lactobacillales</taxon>
        <taxon>Enterococcaceae</taxon>
        <taxon>Enterococcus</taxon>
    </lineage>
</organism>
<dbReference type="Pfam" id="PF00583">
    <property type="entry name" value="Acetyltransf_1"/>
    <property type="match status" value="1"/>
</dbReference>
<dbReference type="GO" id="GO:0008080">
    <property type="term" value="F:N-acetyltransferase activity"/>
    <property type="evidence" value="ECO:0007669"/>
    <property type="project" value="InterPro"/>
</dbReference>
<dbReference type="CDD" id="cd04301">
    <property type="entry name" value="NAT_SF"/>
    <property type="match status" value="1"/>
</dbReference>
<dbReference type="PANTHER" id="PTHR13947">
    <property type="entry name" value="GNAT FAMILY N-ACETYLTRANSFERASE"/>
    <property type="match status" value="1"/>
</dbReference>
<dbReference type="Gene3D" id="3.40.630.30">
    <property type="match status" value="1"/>
</dbReference>
<evidence type="ECO:0000313" key="4">
    <source>
        <dbReference type="Proteomes" id="UP000637757"/>
    </source>
</evidence>